<keyword evidence="1" id="KW-0614">Plasmid</keyword>
<protein>
    <submittedName>
        <fullName evidence="1">Uncharacterized protein</fullName>
    </submittedName>
</protein>
<sequence length="77" mass="8459">MLRTRFADIAIDEAQDCSPETAEAPRVLHVAVPRTRRLVSLALSDSGLETVRDFLADREIAHRALHAQAGVQTVLPL</sequence>
<gene>
    <name evidence="1" type="ordered locus">SCATT_p10790</name>
</gene>
<evidence type="ECO:0000313" key="2">
    <source>
        <dbReference type="Proteomes" id="UP000007842"/>
    </source>
</evidence>
<evidence type="ECO:0000313" key="1">
    <source>
        <dbReference type="EMBL" id="AEW99272.1"/>
    </source>
</evidence>
<reference evidence="2" key="1">
    <citation type="submission" date="2011-12" db="EMBL/GenBank/DDBJ databases">
        <title>Complete genome sequence of Streptomyces cattleya strain DSM 46488.</title>
        <authorList>
            <person name="Ou H.-Y."/>
            <person name="Li P."/>
            <person name="Zhao C."/>
            <person name="O'Hagan D."/>
            <person name="Deng Z."/>
        </authorList>
    </citation>
    <scope>NUCLEOTIDE SEQUENCE [LARGE SCALE GENOMIC DNA]</scope>
    <source>
        <strain evidence="2">ATCC 35852 / DSM 46488 / JCM 4925 / NBRC 14057 / NRRL 8057</strain>
        <plasmid evidence="2">Plasmid pSCATT</plasmid>
    </source>
</reference>
<dbReference type="KEGG" id="scy:SCATT_p10790"/>
<dbReference type="HOGENOM" id="CLU_2636399_0_0_11"/>
<keyword evidence="2" id="KW-1185">Reference proteome</keyword>
<name>F8JMU0_STREN</name>
<organism evidence="1 2">
    <name type="scientific">Streptantibioticus cattleyicolor (strain ATCC 35852 / DSM 46488 / JCM 4925 / NBRC 14057 / NRRL 8057)</name>
    <name type="common">Streptomyces cattleya</name>
    <dbReference type="NCBI Taxonomy" id="1003195"/>
    <lineage>
        <taxon>Bacteria</taxon>
        <taxon>Bacillati</taxon>
        <taxon>Actinomycetota</taxon>
        <taxon>Actinomycetes</taxon>
        <taxon>Kitasatosporales</taxon>
        <taxon>Streptomycetaceae</taxon>
        <taxon>Streptantibioticus</taxon>
    </lineage>
</organism>
<geneLocation type="plasmid" evidence="1 2">
    <name>pSCATT</name>
</geneLocation>
<proteinExistence type="predicted"/>
<dbReference type="AlphaFoldDB" id="F8JMU0"/>
<accession>F8JMU0</accession>
<accession>G8XEB8</accession>
<dbReference type="PATRIC" id="fig|1003195.11.peg.640"/>
<dbReference type="RefSeq" id="WP_014151115.1">
    <property type="nucleotide sequence ID" value="NC_016113.1"/>
</dbReference>
<dbReference type="KEGG" id="sct:SCAT_p0660"/>
<dbReference type="EMBL" id="CP003229">
    <property type="protein sequence ID" value="AEW99272.1"/>
    <property type="molecule type" value="Genomic_DNA"/>
</dbReference>
<dbReference type="Proteomes" id="UP000007842">
    <property type="component" value="Plasmid pSCATT"/>
</dbReference>